<evidence type="ECO:0000256" key="4">
    <source>
        <dbReference type="ARBA" id="ARBA00022553"/>
    </source>
</evidence>
<feature type="domain" description="HAMP" evidence="14">
    <location>
        <begin position="423"/>
        <end position="452"/>
    </location>
</feature>
<evidence type="ECO:0000256" key="7">
    <source>
        <dbReference type="ARBA" id="ARBA00022741"/>
    </source>
</evidence>
<keyword evidence="4" id="KW-0597">Phosphoprotein</keyword>
<evidence type="ECO:0000256" key="11">
    <source>
        <dbReference type="ARBA" id="ARBA00023012"/>
    </source>
</evidence>
<dbReference type="Pfam" id="PF08376">
    <property type="entry name" value="NIT"/>
    <property type="match status" value="1"/>
</dbReference>
<keyword evidence="13" id="KW-0472">Membrane</keyword>
<dbReference type="Proteomes" id="UP000295680">
    <property type="component" value="Unassembled WGS sequence"/>
</dbReference>
<keyword evidence="16" id="KW-1185">Reference proteome</keyword>
<keyword evidence="11" id="KW-0902">Two-component regulatory system</keyword>
<evidence type="ECO:0000256" key="9">
    <source>
        <dbReference type="ARBA" id="ARBA00022840"/>
    </source>
</evidence>
<dbReference type="PANTHER" id="PTHR44936">
    <property type="entry name" value="SENSOR PROTEIN CREC"/>
    <property type="match status" value="1"/>
</dbReference>
<evidence type="ECO:0000256" key="8">
    <source>
        <dbReference type="ARBA" id="ARBA00022777"/>
    </source>
</evidence>
<evidence type="ECO:0000256" key="2">
    <source>
        <dbReference type="ARBA" id="ARBA00004370"/>
    </source>
</evidence>
<keyword evidence="6 13" id="KW-0812">Transmembrane</keyword>
<dbReference type="InterPro" id="IPR013587">
    <property type="entry name" value="Nitrate/nitrite_sensing"/>
</dbReference>
<dbReference type="GO" id="GO:0004673">
    <property type="term" value="F:protein histidine kinase activity"/>
    <property type="evidence" value="ECO:0007669"/>
    <property type="project" value="UniProtKB-EC"/>
</dbReference>
<dbReference type="Gene3D" id="6.10.340.10">
    <property type="match status" value="1"/>
</dbReference>
<evidence type="ECO:0000256" key="13">
    <source>
        <dbReference type="SAM" id="Phobius"/>
    </source>
</evidence>
<keyword evidence="5" id="KW-0808">Transferase</keyword>
<dbReference type="EC" id="2.7.13.3" evidence="3"/>
<evidence type="ECO:0000256" key="10">
    <source>
        <dbReference type="ARBA" id="ARBA00022989"/>
    </source>
</evidence>
<feature type="compositionally biased region" description="Low complexity" evidence="12">
    <location>
        <begin position="953"/>
        <end position="966"/>
    </location>
</feature>
<dbReference type="SMART" id="SM00387">
    <property type="entry name" value="HATPase_c"/>
    <property type="match status" value="1"/>
</dbReference>
<name>A0A4R2JEC5_9PSEU</name>
<dbReference type="InterPro" id="IPR036890">
    <property type="entry name" value="HATPase_C_sf"/>
</dbReference>
<feature type="region of interest" description="Disordered" evidence="12">
    <location>
        <begin position="880"/>
        <end position="1007"/>
    </location>
</feature>
<dbReference type="GO" id="GO:0016020">
    <property type="term" value="C:membrane"/>
    <property type="evidence" value="ECO:0007669"/>
    <property type="project" value="UniProtKB-SubCell"/>
</dbReference>
<dbReference type="PANTHER" id="PTHR44936:SF9">
    <property type="entry name" value="SENSOR PROTEIN CREC"/>
    <property type="match status" value="1"/>
</dbReference>
<accession>A0A4R2JEC5</accession>
<sequence>MYSRGSPPRLERELIGGQSAEDVKIHQVGIDTARIGSVLTVSSTARARLFRWRDWRVRTKLAAVTLVPLMFAVAVGVAQIHDQVARAESFDRVDRLVALADQVRRTIGGLQAERAESAHLLTGASGPADIGTELHQEFQATDTAWNAMSKAAGVVSFAMPATATRATEVSALPPQLSRLRGEVTDRELDGRAAQTRYTELVAVLLGFDRALAGEIADPELSAAANALHDVQLAGEEIYLQQALVATGLARGSLSVADLGAVRDSVARLTARMADFRAVAAPDQQALYDRTVGMDATAGRDRLLDQILAQPTTRPAGPVVDPTDWKTGSDLVTGLVATFTQAVGRQLGDQADSLKNAASDTAGVIAVVLFAALLLAAAVMILIGRQLVGSLRVLRRSALEVADHKLPDAVAGLRAGALIPPEVAPVAVTTQDELGQVARAFDAVQDQALRLAAEQAHLRASYGDVFVNLSRRSQGLVQRQLHLLDRLERDEEDPDQLAKLFQLDHLATRMRRNNENLMVLSAGSELAMRAGRPVPLADLLRAAVSEIEQYQRVSVQPPPDLTVLGYAARDLVRLTAELLDNATQFSAPETRVTIASRLADDGTVAVDVLDTGIGMRDEEIAEVNARLADGGHLDASASRRMGLFVVGRLAGRHHVRVELHGGKDIAGIRATVTIPADLLAGQPDEPHVNGHSGTVEDPFGGPRLGQVDLVRRMGDSVPVTRMELSAPQAGVRGDLFANVQADTGWWEPATPPPPAERGIHETTPIFDEMISAWFTADKPEAPTETWEFAADKGFEAAQAVTEVPLGVTAAGLPQRVPKEKLVPGSVSAPPPPPVEPVGQRDAEVTRERLGGLQRGLLRARGPVEDVPATPAEIGFLAAESAAKSPEGVTPAGLPQRVPREKLVPGSITPPPGFGEGLVRGERGAEEVRGRLDELSRGLTNGRRDLGRVSTSPSAIAGPDAVPDAAAGTPKDNQYSRRPGGDARNRTDPDSHRTGTSRHDLAENGQESS</sequence>
<keyword evidence="9" id="KW-0067">ATP-binding</keyword>
<dbReference type="InterPro" id="IPR003594">
    <property type="entry name" value="HATPase_dom"/>
</dbReference>
<comment type="caution">
    <text evidence="15">The sequence shown here is derived from an EMBL/GenBank/DDBJ whole genome shotgun (WGS) entry which is preliminary data.</text>
</comment>
<feature type="compositionally biased region" description="Basic and acidic residues" evidence="12">
    <location>
        <begin position="977"/>
        <end position="1000"/>
    </location>
</feature>
<evidence type="ECO:0000313" key="16">
    <source>
        <dbReference type="Proteomes" id="UP000295680"/>
    </source>
</evidence>
<evidence type="ECO:0000259" key="14">
    <source>
        <dbReference type="PROSITE" id="PS50885"/>
    </source>
</evidence>
<evidence type="ECO:0000256" key="6">
    <source>
        <dbReference type="ARBA" id="ARBA00022692"/>
    </source>
</evidence>
<comment type="catalytic activity">
    <reaction evidence="1">
        <text>ATP + protein L-histidine = ADP + protein N-phospho-L-histidine.</text>
        <dbReference type="EC" id="2.7.13.3"/>
    </reaction>
</comment>
<organism evidence="15 16">
    <name type="scientific">Actinocrispum wychmicini</name>
    <dbReference type="NCBI Taxonomy" id="1213861"/>
    <lineage>
        <taxon>Bacteria</taxon>
        <taxon>Bacillati</taxon>
        <taxon>Actinomycetota</taxon>
        <taxon>Actinomycetes</taxon>
        <taxon>Pseudonocardiales</taxon>
        <taxon>Pseudonocardiaceae</taxon>
        <taxon>Actinocrispum</taxon>
    </lineage>
</organism>
<dbReference type="SUPFAM" id="SSF55874">
    <property type="entry name" value="ATPase domain of HSP90 chaperone/DNA topoisomerase II/histidine kinase"/>
    <property type="match status" value="1"/>
</dbReference>
<keyword evidence="10 13" id="KW-1133">Transmembrane helix</keyword>
<proteinExistence type="predicted"/>
<keyword evidence="8 15" id="KW-0418">Kinase</keyword>
<evidence type="ECO:0000256" key="5">
    <source>
        <dbReference type="ARBA" id="ARBA00022679"/>
    </source>
</evidence>
<dbReference type="GO" id="GO:0005524">
    <property type="term" value="F:ATP binding"/>
    <property type="evidence" value="ECO:0007669"/>
    <property type="project" value="UniProtKB-KW"/>
</dbReference>
<evidence type="ECO:0000256" key="3">
    <source>
        <dbReference type="ARBA" id="ARBA00012438"/>
    </source>
</evidence>
<dbReference type="Gene3D" id="3.30.565.10">
    <property type="entry name" value="Histidine kinase-like ATPase, C-terminal domain"/>
    <property type="match status" value="1"/>
</dbReference>
<dbReference type="GO" id="GO:0000160">
    <property type="term" value="P:phosphorelay signal transduction system"/>
    <property type="evidence" value="ECO:0007669"/>
    <property type="project" value="UniProtKB-KW"/>
</dbReference>
<reference evidence="15 16" key="1">
    <citation type="submission" date="2019-03" db="EMBL/GenBank/DDBJ databases">
        <title>Genomic Encyclopedia of Type Strains, Phase IV (KMG-IV): sequencing the most valuable type-strain genomes for metagenomic binning, comparative biology and taxonomic classification.</title>
        <authorList>
            <person name="Goeker M."/>
        </authorList>
    </citation>
    <scope>NUCLEOTIDE SEQUENCE [LARGE SCALE GENOMIC DNA]</scope>
    <source>
        <strain evidence="15 16">DSM 45934</strain>
    </source>
</reference>
<dbReference type="PROSITE" id="PS50885">
    <property type="entry name" value="HAMP"/>
    <property type="match status" value="1"/>
</dbReference>
<evidence type="ECO:0000313" key="15">
    <source>
        <dbReference type="EMBL" id="TCO56532.1"/>
    </source>
</evidence>
<feature type="compositionally biased region" description="Basic and acidic residues" evidence="12">
    <location>
        <begin position="917"/>
        <end position="945"/>
    </location>
</feature>
<evidence type="ECO:0000256" key="12">
    <source>
        <dbReference type="SAM" id="MobiDB-lite"/>
    </source>
</evidence>
<protein>
    <recommendedName>
        <fullName evidence="3">histidine kinase</fullName>
        <ecNumber evidence="3">2.7.13.3</ecNumber>
    </recommendedName>
</protein>
<dbReference type="EMBL" id="SLWS01000006">
    <property type="protein sequence ID" value="TCO56532.1"/>
    <property type="molecule type" value="Genomic_DNA"/>
</dbReference>
<feature type="transmembrane region" description="Helical" evidence="13">
    <location>
        <begin position="361"/>
        <end position="382"/>
    </location>
</feature>
<gene>
    <name evidence="15" type="ORF">EV192_1065</name>
</gene>
<dbReference type="InterPro" id="IPR003660">
    <property type="entry name" value="HAMP_dom"/>
</dbReference>
<dbReference type="Pfam" id="PF02518">
    <property type="entry name" value="HATPase_c"/>
    <property type="match status" value="1"/>
</dbReference>
<dbReference type="OrthoDB" id="3502710at2"/>
<keyword evidence="7" id="KW-0547">Nucleotide-binding</keyword>
<comment type="subcellular location">
    <subcellularLocation>
        <location evidence="2">Membrane</location>
    </subcellularLocation>
</comment>
<dbReference type="AlphaFoldDB" id="A0A4R2JEC5"/>
<evidence type="ECO:0000256" key="1">
    <source>
        <dbReference type="ARBA" id="ARBA00000085"/>
    </source>
</evidence>
<dbReference type="InterPro" id="IPR050980">
    <property type="entry name" value="2C_sensor_his_kinase"/>
</dbReference>